<protein>
    <submittedName>
        <fullName evidence="1">Uncharacterized protein</fullName>
    </submittedName>
</protein>
<proteinExistence type="predicted"/>
<evidence type="ECO:0000313" key="2">
    <source>
        <dbReference type="Proteomes" id="UP001383192"/>
    </source>
</evidence>
<sequence>MARCHELGLSVPSACATPFLEMQPARNSFTPFRALKSLKLDMQGVWYTKQSLDVLSMGIDWAQMTDLHLMLDSGHMLTLDECLCLLRQARSLQRCSLNAICLLSSEEQEEVSLDACRDLRLVLQGEVGLEAERSAVAFLSRINAPFLKTFQVEWFVPSPFPWDMEAEQALWAPQHARFLSFLERSGKSLETLRISHLPLAEAQLIQCIAVAKRVENLELKFSLGRDSNDPLSDRFFRRLGDRDVLLPNLRNLKLQCHGKAVTSANLDNLIRKRKLHNVSAFIGTKLSIHPSTSAKWKSRQTSVSLSFFTDF</sequence>
<dbReference type="EMBL" id="JAYKXP010000003">
    <property type="protein sequence ID" value="KAK7060150.1"/>
    <property type="molecule type" value="Genomic_DNA"/>
</dbReference>
<organism evidence="1 2">
    <name type="scientific">Paramarasmius palmivorus</name>
    <dbReference type="NCBI Taxonomy" id="297713"/>
    <lineage>
        <taxon>Eukaryota</taxon>
        <taxon>Fungi</taxon>
        <taxon>Dikarya</taxon>
        <taxon>Basidiomycota</taxon>
        <taxon>Agaricomycotina</taxon>
        <taxon>Agaricomycetes</taxon>
        <taxon>Agaricomycetidae</taxon>
        <taxon>Agaricales</taxon>
        <taxon>Marasmiineae</taxon>
        <taxon>Marasmiaceae</taxon>
        <taxon>Paramarasmius</taxon>
    </lineage>
</organism>
<evidence type="ECO:0000313" key="1">
    <source>
        <dbReference type="EMBL" id="KAK7060150.1"/>
    </source>
</evidence>
<dbReference type="AlphaFoldDB" id="A0AAW0EAN0"/>
<gene>
    <name evidence="1" type="ORF">VNI00_000914</name>
</gene>
<dbReference type="Proteomes" id="UP001383192">
    <property type="component" value="Unassembled WGS sequence"/>
</dbReference>
<accession>A0AAW0EAN0</accession>
<comment type="caution">
    <text evidence="1">The sequence shown here is derived from an EMBL/GenBank/DDBJ whole genome shotgun (WGS) entry which is preliminary data.</text>
</comment>
<reference evidence="1 2" key="1">
    <citation type="submission" date="2024-01" db="EMBL/GenBank/DDBJ databases">
        <title>A draft genome for a cacao thread blight-causing isolate of Paramarasmius palmivorus.</title>
        <authorList>
            <person name="Baruah I.K."/>
            <person name="Bukari Y."/>
            <person name="Amoako-Attah I."/>
            <person name="Meinhardt L.W."/>
            <person name="Bailey B.A."/>
            <person name="Cohen S.P."/>
        </authorList>
    </citation>
    <scope>NUCLEOTIDE SEQUENCE [LARGE SCALE GENOMIC DNA]</scope>
    <source>
        <strain evidence="1 2">GH-12</strain>
    </source>
</reference>
<keyword evidence="2" id="KW-1185">Reference proteome</keyword>
<name>A0AAW0EAN0_9AGAR</name>